<dbReference type="InterPro" id="IPR043504">
    <property type="entry name" value="Peptidase_S1_PA_chymotrypsin"/>
</dbReference>
<name>A0A3Q2QX63_FUNHE</name>
<keyword evidence="3 7" id="KW-0378">Hydrolase</keyword>
<dbReference type="SUPFAM" id="SSF50494">
    <property type="entry name" value="Trypsin-like serine proteases"/>
    <property type="match status" value="1"/>
</dbReference>
<evidence type="ECO:0000313" key="10">
    <source>
        <dbReference type="Ensembl" id="ENSFHEP00000032641.1"/>
    </source>
</evidence>
<evidence type="ECO:0000256" key="2">
    <source>
        <dbReference type="ARBA" id="ARBA00022729"/>
    </source>
</evidence>
<feature type="transmembrane region" description="Helical" evidence="8">
    <location>
        <begin position="317"/>
        <end position="334"/>
    </location>
</feature>
<dbReference type="Pfam" id="PF00089">
    <property type="entry name" value="Trypsin"/>
    <property type="match status" value="1"/>
</dbReference>
<evidence type="ECO:0000256" key="3">
    <source>
        <dbReference type="ARBA" id="ARBA00022801"/>
    </source>
</evidence>
<feature type="domain" description="Peptidase S1" evidence="9">
    <location>
        <begin position="29"/>
        <end position="269"/>
    </location>
</feature>
<keyword evidence="1 7" id="KW-0645">Protease</keyword>
<sequence length="337" mass="36477">VKGLSCSRTSLSKVLMIWDVSATGLNSRIIGGQNAQQGAWPWQVYYTTSDSSCGGSLINNQWVLTAAHCINTGELNHTEVQLGAFQLNVSSSNKVTRRLSEIICHPDYNSNTFENDICLLKLSAPVNFTANIQPVCLASENSTFHDGVMSWVTGFGVTEYPFGPTANTLQEVDVPIVGINRCMCYYSDFISLLLYPADPKNYLCAGLKEGGKDSCQGDSGGPLVVQQRNSSMWVQAGIVSFGDGCALPKKPGVYTRVSQYQRWISDTVTGMKQSFVTFTSRGFDKDLNFTCATISPPTISTTPDGSIFGSGATLSNFTHFMALSVFILFLHVLVGSG</sequence>
<evidence type="ECO:0000256" key="6">
    <source>
        <dbReference type="ARBA" id="ARBA00023180"/>
    </source>
</evidence>
<dbReference type="PRINTS" id="PR00722">
    <property type="entry name" value="CHYMOTRYPSIN"/>
</dbReference>
<keyword evidence="2" id="KW-0732">Signal</keyword>
<evidence type="ECO:0000256" key="4">
    <source>
        <dbReference type="ARBA" id="ARBA00022825"/>
    </source>
</evidence>
<dbReference type="STRING" id="8078.ENSFHEP00000032641"/>
<dbReference type="InterPro" id="IPR033116">
    <property type="entry name" value="TRYPSIN_SER"/>
</dbReference>
<dbReference type="GO" id="GO:0004252">
    <property type="term" value="F:serine-type endopeptidase activity"/>
    <property type="evidence" value="ECO:0007669"/>
    <property type="project" value="InterPro"/>
</dbReference>
<dbReference type="GeneTree" id="ENSGT00940000163160"/>
<dbReference type="InterPro" id="IPR009003">
    <property type="entry name" value="Peptidase_S1_PA"/>
</dbReference>
<organism evidence="10 11">
    <name type="scientific">Fundulus heteroclitus</name>
    <name type="common">Killifish</name>
    <name type="synonym">Mummichog</name>
    <dbReference type="NCBI Taxonomy" id="8078"/>
    <lineage>
        <taxon>Eukaryota</taxon>
        <taxon>Metazoa</taxon>
        <taxon>Chordata</taxon>
        <taxon>Craniata</taxon>
        <taxon>Vertebrata</taxon>
        <taxon>Euteleostomi</taxon>
        <taxon>Actinopterygii</taxon>
        <taxon>Neopterygii</taxon>
        <taxon>Teleostei</taxon>
        <taxon>Neoteleostei</taxon>
        <taxon>Acanthomorphata</taxon>
        <taxon>Ovalentaria</taxon>
        <taxon>Atherinomorphae</taxon>
        <taxon>Cyprinodontiformes</taxon>
        <taxon>Fundulidae</taxon>
        <taxon>Fundulus</taxon>
    </lineage>
</organism>
<protein>
    <recommendedName>
        <fullName evidence="9">Peptidase S1 domain-containing protein</fullName>
    </recommendedName>
</protein>
<evidence type="ECO:0000256" key="5">
    <source>
        <dbReference type="ARBA" id="ARBA00023157"/>
    </source>
</evidence>
<dbReference type="Gene3D" id="2.40.10.10">
    <property type="entry name" value="Trypsin-like serine proteases"/>
    <property type="match status" value="1"/>
</dbReference>
<keyword evidence="4 7" id="KW-0720">Serine protease</keyword>
<dbReference type="InterPro" id="IPR001314">
    <property type="entry name" value="Peptidase_S1A"/>
</dbReference>
<evidence type="ECO:0000313" key="11">
    <source>
        <dbReference type="Proteomes" id="UP000265000"/>
    </source>
</evidence>
<keyword evidence="8" id="KW-1133">Transmembrane helix</keyword>
<evidence type="ECO:0000256" key="7">
    <source>
        <dbReference type="RuleBase" id="RU363034"/>
    </source>
</evidence>
<evidence type="ECO:0000259" key="9">
    <source>
        <dbReference type="PROSITE" id="PS50240"/>
    </source>
</evidence>
<dbReference type="PROSITE" id="PS00134">
    <property type="entry name" value="TRYPSIN_HIS"/>
    <property type="match status" value="1"/>
</dbReference>
<keyword evidence="8" id="KW-0472">Membrane</keyword>
<reference evidence="10" key="1">
    <citation type="submission" date="2025-08" db="UniProtKB">
        <authorList>
            <consortium name="Ensembl"/>
        </authorList>
    </citation>
    <scope>IDENTIFICATION</scope>
</reference>
<evidence type="ECO:0000256" key="1">
    <source>
        <dbReference type="ARBA" id="ARBA00022670"/>
    </source>
</evidence>
<dbReference type="AlphaFoldDB" id="A0A3Q2QX63"/>
<dbReference type="Ensembl" id="ENSFHET00000026186.1">
    <property type="protein sequence ID" value="ENSFHEP00000032641.1"/>
    <property type="gene ID" value="ENSFHEG00000019237.1"/>
</dbReference>
<dbReference type="Proteomes" id="UP000265000">
    <property type="component" value="Unplaced"/>
</dbReference>
<evidence type="ECO:0000256" key="8">
    <source>
        <dbReference type="SAM" id="Phobius"/>
    </source>
</evidence>
<dbReference type="CDD" id="cd00190">
    <property type="entry name" value="Tryp_SPc"/>
    <property type="match status" value="1"/>
</dbReference>
<keyword evidence="6" id="KW-0325">Glycoprotein</keyword>
<dbReference type="PROSITE" id="PS00135">
    <property type="entry name" value="TRYPSIN_SER"/>
    <property type="match status" value="1"/>
</dbReference>
<dbReference type="InterPro" id="IPR018114">
    <property type="entry name" value="TRYPSIN_HIS"/>
</dbReference>
<dbReference type="GO" id="GO:0006508">
    <property type="term" value="P:proteolysis"/>
    <property type="evidence" value="ECO:0007669"/>
    <property type="project" value="UniProtKB-KW"/>
</dbReference>
<keyword evidence="8" id="KW-0812">Transmembrane</keyword>
<reference evidence="10" key="2">
    <citation type="submission" date="2025-09" db="UniProtKB">
        <authorList>
            <consortium name="Ensembl"/>
        </authorList>
    </citation>
    <scope>IDENTIFICATION</scope>
</reference>
<dbReference type="InterPro" id="IPR001254">
    <property type="entry name" value="Trypsin_dom"/>
</dbReference>
<dbReference type="FunFam" id="2.40.10.10:FF:000024">
    <property type="entry name" value="Serine protease 53"/>
    <property type="match status" value="1"/>
</dbReference>
<dbReference type="PROSITE" id="PS50240">
    <property type="entry name" value="TRYPSIN_DOM"/>
    <property type="match status" value="1"/>
</dbReference>
<dbReference type="PANTHER" id="PTHR24253:SF144">
    <property type="entry name" value="CHYMOTRYPSIN-LIKE PROTEASE CTRL-1-RELATED"/>
    <property type="match status" value="1"/>
</dbReference>
<proteinExistence type="predicted"/>
<keyword evidence="11" id="KW-1185">Reference proteome</keyword>
<dbReference type="PANTHER" id="PTHR24253">
    <property type="entry name" value="TRANSMEMBRANE PROTEASE SERINE"/>
    <property type="match status" value="1"/>
</dbReference>
<keyword evidence="5" id="KW-1015">Disulfide bond</keyword>
<accession>A0A3Q2QX63</accession>
<dbReference type="SMART" id="SM00020">
    <property type="entry name" value="Tryp_SPc"/>
    <property type="match status" value="1"/>
</dbReference>